<dbReference type="STRING" id="29833.A0A1E5RYI8"/>
<keyword evidence="3" id="KW-1185">Reference proteome</keyword>
<protein>
    <submittedName>
        <fullName evidence="2">Chromatin structure-remodeling complex subunit SFH1</fullName>
    </submittedName>
</protein>
<evidence type="ECO:0000313" key="3">
    <source>
        <dbReference type="Proteomes" id="UP000095358"/>
    </source>
</evidence>
<organism evidence="2 3">
    <name type="scientific">Hanseniaspora uvarum</name>
    <name type="common">Yeast</name>
    <name type="synonym">Kloeckera apiculata</name>
    <dbReference type="NCBI Taxonomy" id="29833"/>
    <lineage>
        <taxon>Eukaryota</taxon>
        <taxon>Fungi</taxon>
        <taxon>Dikarya</taxon>
        <taxon>Ascomycota</taxon>
        <taxon>Saccharomycotina</taxon>
        <taxon>Saccharomycetes</taxon>
        <taxon>Saccharomycodales</taxon>
        <taxon>Saccharomycodaceae</taxon>
        <taxon>Hanseniaspora</taxon>
    </lineage>
</organism>
<reference evidence="3" key="1">
    <citation type="journal article" date="2016" name="Genome Announc.">
        <title>Genome sequences of three species of Hanseniaspora isolated from spontaneous wine fermentations.</title>
        <authorList>
            <person name="Sternes P.R."/>
            <person name="Lee D."/>
            <person name="Kutyna D.R."/>
            <person name="Borneman A.R."/>
        </authorList>
    </citation>
    <scope>NUCLEOTIDE SEQUENCE [LARGE SCALE GENOMIC DNA]</scope>
    <source>
        <strain evidence="3">AWRI3580</strain>
    </source>
</reference>
<dbReference type="GO" id="GO:0006338">
    <property type="term" value="P:chromatin remodeling"/>
    <property type="evidence" value="ECO:0007669"/>
    <property type="project" value="InterPro"/>
</dbReference>
<accession>A0A1E5RYI8</accession>
<feature type="region of interest" description="Disordered" evidence="1">
    <location>
        <begin position="389"/>
        <end position="408"/>
    </location>
</feature>
<evidence type="ECO:0000313" key="2">
    <source>
        <dbReference type="EMBL" id="OEJ91869.1"/>
    </source>
</evidence>
<name>A0A1E5RYI8_HANUV</name>
<feature type="compositionally biased region" description="Basic residues" evidence="1">
    <location>
        <begin position="396"/>
        <end position="408"/>
    </location>
</feature>
<dbReference type="InterPro" id="IPR006939">
    <property type="entry name" value="SNF5"/>
</dbReference>
<proteinExistence type="predicted"/>
<evidence type="ECO:0000256" key="1">
    <source>
        <dbReference type="SAM" id="MobiDB-lite"/>
    </source>
</evidence>
<dbReference type="Proteomes" id="UP000095358">
    <property type="component" value="Unassembled WGS sequence"/>
</dbReference>
<dbReference type="AlphaFoldDB" id="A0A1E5RYI8"/>
<dbReference type="OrthoDB" id="10258327at2759"/>
<dbReference type="VEuPathDB" id="FungiDB:AWRI3580_g837"/>
<dbReference type="GO" id="GO:0000228">
    <property type="term" value="C:nuclear chromosome"/>
    <property type="evidence" value="ECO:0007669"/>
    <property type="project" value="InterPro"/>
</dbReference>
<comment type="caution">
    <text evidence="2">The sequence shown here is derived from an EMBL/GenBank/DDBJ whole genome shotgun (WGS) entry which is preliminary data.</text>
</comment>
<gene>
    <name evidence="2" type="ORF">AWRI3580_g837</name>
</gene>
<dbReference type="EMBL" id="LPNN01000002">
    <property type="protein sequence ID" value="OEJ91869.1"/>
    <property type="molecule type" value="Genomic_DNA"/>
</dbReference>
<dbReference type="Pfam" id="PF04855">
    <property type="entry name" value="SNF5"/>
    <property type="match status" value="1"/>
</dbReference>
<sequence length="408" mass="47924">MVELPPQAYITNFHNRIRNTVSTEYTDDNTTGLYINNSSHTNQNTDTFTNELSAVGSRRATTRRRINYSEDNFNKYEDLESEEDYEYEDEEEEETTTKKRKIDTEVLEQEYYKHVKDILDPQNEDDNVVEEVEVTTADFPSFDDPLNSNNLLKFKFLKDSITKGKLTKKYSDVFDFKPSNLEKNIRDKEVGLDYEGNRQVPIKLIFNDPTKYNNSFIDYVLWNINDSSISIQDFLTLYLHDLQIENNDVLFQKLKDSMIQQIEKYNVATRLPVKDDLVAVIKLDCFLGRQNLTDTFYLNLKDDAFNLNDICESICADVGLKREWLSILSYTITKKILDIKLHIINDDLEDGILLTQEDLLLALRLDFENLGQEYQPVVTNLTKTEMEKRLEDNGRRRANNRRNNRRNL</sequence>